<name>A0A401YF65_9ACTN</name>
<dbReference type="PROSITE" id="PS50943">
    <property type="entry name" value="HTH_CROC1"/>
    <property type="match status" value="1"/>
</dbReference>
<dbReference type="AlphaFoldDB" id="A0A401YF65"/>
<feature type="region of interest" description="Disordered" evidence="1">
    <location>
        <begin position="1"/>
        <end position="22"/>
    </location>
</feature>
<gene>
    <name evidence="3" type="ORF">EHYA_00873</name>
</gene>
<dbReference type="InterPro" id="IPR010982">
    <property type="entry name" value="Lambda_DNA-bd_dom_sf"/>
</dbReference>
<dbReference type="RefSeq" id="WP_126635481.1">
    <property type="nucleotide sequence ID" value="NZ_BIFH01000013.1"/>
</dbReference>
<dbReference type="EMBL" id="BIFH01000013">
    <property type="protein sequence ID" value="GCD93230.1"/>
    <property type="molecule type" value="Genomic_DNA"/>
</dbReference>
<dbReference type="Gene3D" id="1.10.260.40">
    <property type="entry name" value="lambda repressor-like DNA-binding domains"/>
    <property type="match status" value="1"/>
</dbReference>
<dbReference type="Pfam" id="PF19054">
    <property type="entry name" value="DUF5753"/>
    <property type="match status" value="1"/>
</dbReference>
<comment type="caution">
    <text evidence="3">The sequence shown here is derived from an EMBL/GenBank/DDBJ whole genome shotgun (WGS) entry which is preliminary data.</text>
</comment>
<dbReference type="GO" id="GO:0003677">
    <property type="term" value="F:DNA binding"/>
    <property type="evidence" value="ECO:0007669"/>
    <property type="project" value="InterPro"/>
</dbReference>
<evidence type="ECO:0000313" key="3">
    <source>
        <dbReference type="EMBL" id="GCD93230.1"/>
    </source>
</evidence>
<dbReference type="SUPFAM" id="SSF47413">
    <property type="entry name" value="lambda repressor-like DNA-binding domains"/>
    <property type="match status" value="1"/>
</dbReference>
<evidence type="ECO:0000256" key="1">
    <source>
        <dbReference type="SAM" id="MobiDB-lite"/>
    </source>
</evidence>
<evidence type="ECO:0000313" key="4">
    <source>
        <dbReference type="Proteomes" id="UP000286931"/>
    </source>
</evidence>
<dbReference type="SMART" id="SM00530">
    <property type="entry name" value="HTH_XRE"/>
    <property type="match status" value="1"/>
</dbReference>
<keyword evidence="4" id="KW-1185">Reference proteome</keyword>
<evidence type="ECO:0000259" key="2">
    <source>
        <dbReference type="PROSITE" id="PS50943"/>
    </source>
</evidence>
<protein>
    <submittedName>
        <fullName evidence="3">Transcriptional regulator</fullName>
    </submittedName>
</protein>
<reference evidence="3 4" key="1">
    <citation type="submission" date="2018-12" db="EMBL/GenBank/DDBJ databases">
        <title>Draft genome sequence of Embleya hyalina NBRC 13850T.</title>
        <authorList>
            <person name="Komaki H."/>
            <person name="Hosoyama A."/>
            <person name="Kimura A."/>
            <person name="Ichikawa N."/>
            <person name="Tamura T."/>
        </authorList>
    </citation>
    <scope>NUCLEOTIDE SEQUENCE [LARGE SCALE GENOMIC DNA]</scope>
    <source>
        <strain evidence="3 4">NBRC 13850</strain>
    </source>
</reference>
<dbReference type="Pfam" id="PF13560">
    <property type="entry name" value="HTH_31"/>
    <property type="match status" value="1"/>
</dbReference>
<dbReference type="OrthoDB" id="4081351at2"/>
<organism evidence="3 4">
    <name type="scientific">Embleya hyalina</name>
    <dbReference type="NCBI Taxonomy" id="516124"/>
    <lineage>
        <taxon>Bacteria</taxon>
        <taxon>Bacillati</taxon>
        <taxon>Actinomycetota</taxon>
        <taxon>Actinomycetes</taxon>
        <taxon>Kitasatosporales</taxon>
        <taxon>Streptomycetaceae</taxon>
        <taxon>Embleya</taxon>
    </lineage>
</organism>
<dbReference type="Proteomes" id="UP000286931">
    <property type="component" value="Unassembled WGS sequence"/>
</dbReference>
<accession>A0A401YF65</accession>
<proteinExistence type="predicted"/>
<dbReference type="InterPro" id="IPR043917">
    <property type="entry name" value="DUF5753"/>
</dbReference>
<feature type="domain" description="HTH cro/C1-type" evidence="2">
    <location>
        <begin position="35"/>
        <end position="90"/>
    </location>
</feature>
<dbReference type="CDD" id="cd00093">
    <property type="entry name" value="HTH_XRE"/>
    <property type="match status" value="1"/>
</dbReference>
<sequence>MTLSPDAVESVPFGDGPHPVPDRPSAAMKVLGSMLRDLRTERGVGLQAAAQVVRGSRSKISRLERGESPPKHHDVMDLLRAYGVREPATLATVDDLLRKTDEKPWWHRYADVTPGWLRRLISLEESATRISTWEVHVVPGLLQTPAYARAVIAGGLPDAEPHEIDQRVALRRGRQEVLGNGQRTEMLIALLDESVLERPVGGAAVMADQMRFLLEAIERRRVQVRIVRFASATDLTPPSSMTLLRFPHGGPQEMVYLEHVEAATYISRARDVERYRALLERLYLAAESRTRSKEMIVAAHDHYRARAA</sequence>
<dbReference type="InterPro" id="IPR001387">
    <property type="entry name" value="Cro/C1-type_HTH"/>
</dbReference>